<dbReference type="Proteomes" id="UP000823405">
    <property type="component" value="Unassembled WGS sequence"/>
</dbReference>
<feature type="coiled-coil region" evidence="1">
    <location>
        <begin position="142"/>
        <end position="169"/>
    </location>
</feature>
<comment type="caution">
    <text evidence="2">The sequence shown here is derived from an EMBL/GenBank/DDBJ whole genome shotgun (WGS) entry which is preliminary data.</text>
</comment>
<protein>
    <submittedName>
        <fullName evidence="2">Uncharacterized protein</fullName>
    </submittedName>
</protein>
<name>A0A9P6RKC5_9FUNG</name>
<dbReference type="EMBL" id="JAAAIN010000082">
    <property type="protein sequence ID" value="KAG0320961.1"/>
    <property type="molecule type" value="Genomic_DNA"/>
</dbReference>
<keyword evidence="1" id="KW-0175">Coiled coil</keyword>
<keyword evidence="3" id="KW-1185">Reference proteome</keyword>
<dbReference type="AlphaFoldDB" id="A0A9P6RKC5"/>
<evidence type="ECO:0000313" key="3">
    <source>
        <dbReference type="Proteomes" id="UP000823405"/>
    </source>
</evidence>
<organism evidence="2 3">
    <name type="scientific">Linnemannia gamsii</name>
    <dbReference type="NCBI Taxonomy" id="64522"/>
    <lineage>
        <taxon>Eukaryota</taxon>
        <taxon>Fungi</taxon>
        <taxon>Fungi incertae sedis</taxon>
        <taxon>Mucoromycota</taxon>
        <taxon>Mortierellomycotina</taxon>
        <taxon>Mortierellomycetes</taxon>
        <taxon>Mortierellales</taxon>
        <taxon>Mortierellaceae</taxon>
        <taxon>Linnemannia</taxon>
    </lineage>
</organism>
<accession>A0A9P6RKC5</accession>
<sequence length="199" mass="21587">MGAMHNPKKPAPFAPSRDNAVKGVVLVQGAQKQEWIFDRKEHSITANLGDDKVVLHKGLQIQSDGGDALVKTKHNLTLTAEQTQTLKAGTDWHAQAERSAKLNSGATELALVPQKAQLNAAEIDAQGSATVKLGSGPSKLELTTARAKISALNTEVQGAESQLMRANIKLRNHPTPYKLTCYIDWRAVSRSINSQGYWI</sequence>
<gene>
    <name evidence="2" type="ORF">BGZ97_012468</name>
</gene>
<evidence type="ECO:0000256" key="1">
    <source>
        <dbReference type="SAM" id="Coils"/>
    </source>
</evidence>
<proteinExistence type="predicted"/>
<evidence type="ECO:0000313" key="2">
    <source>
        <dbReference type="EMBL" id="KAG0320961.1"/>
    </source>
</evidence>
<reference evidence="2" key="1">
    <citation type="journal article" date="2020" name="Fungal Divers.">
        <title>Resolving the Mortierellaceae phylogeny through synthesis of multi-gene phylogenetics and phylogenomics.</title>
        <authorList>
            <person name="Vandepol N."/>
            <person name="Liber J."/>
            <person name="Desiro A."/>
            <person name="Na H."/>
            <person name="Kennedy M."/>
            <person name="Barry K."/>
            <person name="Grigoriev I.V."/>
            <person name="Miller A.N."/>
            <person name="O'Donnell K."/>
            <person name="Stajich J.E."/>
            <person name="Bonito G."/>
        </authorList>
    </citation>
    <scope>NUCLEOTIDE SEQUENCE</scope>
    <source>
        <strain evidence="2">NVP60</strain>
    </source>
</reference>